<dbReference type="KEGG" id="trr:M419DRAFT_10163"/>
<evidence type="ECO:0000313" key="1">
    <source>
        <dbReference type="EMBL" id="ETS00101.1"/>
    </source>
</evidence>
<proteinExistence type="predicted"/>
<dbReference type="AlphaFoldDB" id="A0A024S6H0"/>
<protein>
    <submittedName>
        <fullName evidence="1">Uncharacterized protein</fullName>
    </submittedName>
</protein>
<name>A0A024S6H0_HYPJR</name>
<evidence type="ECO:0000313" key="2">
    <source>
        <dbReference type="Proteomes" id="UP000024376"/>
    </source>
</evidence>
<dbReference type="EMBL" id="KI911153">
    <property type="protein sequence ID" value="ETS00101.1"/>
    <property type="molecule type" value="Genomic_DNA"/>
</dbReference>
<accession>A0A024S6H0</accession>
<sequence length="111" mass="12791">MADASSHGSSYSITRCLILPSLPEQNIPGKFDVDWRTSPVKQTTPFLPPSYGVLRGAVSRLVVPRIRYGTVNGILEGHMNWFPARRKSQLYKYSPWWRFKGIERKFADRHL</sequence>
<dbReference type="HOGENOM" id="CLU_2160218_0_0_1"/>
<dbReference type="Proteomes" id="UP000024376">
    <property type="component" value="Unassembled WGS sequence"/>
</dbReference>
<reference evidence="2" key="1">
    <citation type="journal article" date="2013" name="Ind. Biotechnol.">
        <title>Comparative genomics analysis of Trichoderma reesei strains.</title>
        <authorList>
            <person name="Koike H."/>
            <person name="Aerts A."/>
            <person name="LaButti K."/>
            <person name="Grigoriev I.V."/>
            <person name="Baker S.E."/>
        </authorList>
    </citation>
    <scope>NUCLEOTIDE SEQUENCE [LARGE SCALE GENOMIC DNA]</scope>
    <source>
        <strain evidence="2">ATCC 56765 / BCRC 32924 / NRRL 11460 / Rut C-30</strain>
    </source>
</reference>
<gene>
    <name evidence="1" type="ORF">M419DRAFT_10163</name>
</gene>
<organism evidence="1 2">
    <name type="scientific">Hypocrea jecorina (strain ATCC 56765 / BCRC 32924 / NRRL 11460 / Rut C-30)</name>
    <name type="common">Trichoderma reesei</name>
    <dbReference type="NCBI Taxonomy" id="1344414"/>
    <lineage>
        <taxon>Eukaryota</taxon>
        <taxon>Fungi</taxon>
        <taxon>Dikarya</taxon>
        <taxon>Ascomycota</taxon>
        <taxon>Pezizomycotina</taxon>
        <taxon>Sordariomycetes</taxon>
        <taxon>Hypocreomycetidae</taxon>
        <taxon>Hypocreales</taxon>
        <taxon>Hypocreaceae</taxon>
        <taxon>Trichoderma</taxon>
    </lineage>
</organism>